<reference evidence="2 3" key="1">
    <citation type="submission" date="2024-10" db="EMBL/GenBank/DDBJ databases">
        <title>Updated reference genomes for cyclostephanoid diatoms.</title>
        <authorList>
            <person name="Roberts W.R."/>
            <person name="Alverson A.J."/>
        </authorList>
    </citation>
    <scope>NUCLEOTIDE SEQUENCE [LARGE SCALE GENOMIC DNA]</scope>
    <source>
        <strain evidence="2 3">AJA010-31</strain>
    </source>
</reference>
<accession>A0ABD3NAZ6</accession>
<sequence length="1887" mass="205389">MEQAKTFDPDETLPLDGGDEPQHKIGESKRLLSLLNHNNVDEPTSASLLSHLAFLREGGWDDTSYQLVLKSFRLALTGGMESTLAKRMLTDGILPMASASPPSTYADDAASDSSVWIGKIVRCVVNELLSASFQNADSDPSDETMDTTNASNINEGIKILLPTFLHRIDYDEACQTISSIGDAALEGRESIDDTIDKFCGYKGYKSHPHVTAGLLSAIKEFDNLSNNSSGRISKRRVWQTKKSNYGGQDYTFEYVDRPTCLVKMAISALNALALSKEPDALPPLVYQLAIFPMGLVHGDSKVKVKGENEKQRGMRLRKLVLEGIAVALEHGSLGGSHATNGRNAVVVQGSNNAKNDEWKWSRYTSLAHMGTCLRMDPEMSKAVLAMLGGEVSAQDSSGNVAPFRYQRLTPFKLAMGLSMASSVPRMRQSALGCVKDLILEEETIRIRSGLGRDGKKVGFGKPWMLCLVRCLEKVSSGDANAWKDFQLENEDGHIGHALKCLVMVAKFAESSEAGGGSSISAGSASMILQSLVTLGFLLIDCVKKDETSSKGDIQASTLLSPTLDLSFLTGSAGSSLEDTSATHATACTGRMLLCYLFYQSAAAASHFMMSSLSRGSYEGGTSICRLILKSSIDKLCAMAPNALEFGKVLTDLLQFSPVCLKSIVQDLEADCDGLDDRQRGEVISLAMAAHHIPMLIDTLANVPGGGMVPSVATQAVIPAIANLLHLQASAESLRPGLAGYLWKKNDVIDHVDHCYLLSKKSLFCIDEDKRSCAAKMLVSMIGTAVIASSSGNKRTVSKWAHSIDEMKSSLRRCLTQHQQSVRMEAYSSLMASLPDSTSSSAASQTQESVSPKSTSSIASRSPTLFLGHTTQSLIPPAAREGLSNLICNILQNQLERYVNTPPEEIQDKKARQQRGNAFGSQLSQMADVEQTQESESNPLRFEMFISTRSTQAEAQGKAKKKSTLLDEALSRINEPLGFLIACCSVASSGARSGDSDITDDRNHQAELRDSIKSLRRRMVACNDIEQYLKWLKSNKNIFEHTNNAKRKQEMAISKLATLVSVAVAAEALLGTCGENHDDGFIVESSSDEEVESLFNIRHDAVTRASEIMSSFVNSIPKKKLKERDANSTSTSSKKKATKRSNGDNDDMDTEENSLTTTTEMNRTVQAKNKKLLEAAINNISPALPLEFLASSLRKFGAKVESQINDSNEDSDDEEGESAITKRLASCMIFRRFLVTKSVLLVGGGLKVVKVGCPFAPIDGNALVASSLALGQILFAEFCAHSYHLDRTSISPDDSIHEMALTQLTLRGFTICVARMASNIAHNMPRSERVKAILEMSKIAASNAAPSSKDSWEYYDQLNVDDSLHKNTPAEELTLKKALLPFVSHTSSSRVCLYEELLSQTMHCEAMEVANLVLTASSVLTDANLKEQFGVLLLNCNNTRDGEKIGVLGLDFGEDASDVTRLSSTIDIGFRLTNGLDGDTHAPLPPRFIGQFRGDAEERLRLSRLKVGLSTTNIENWPEGHRDRLREELTAHGGCGMGIVQKISWALTVKLGFNEEFGNTFGPNSPSKKELKLPCIKALSADTPNFNRETVEISHAIVDSIENGLGSADFITLKLIPNLIGKALPLCQRFVACSLLTISKVICSSAPSANSVDTNGTYASSLLKNAKRLYSNLARLVLSYSSNPKAMSCIETKALLEFMATTLQPRIAVLLLVLQGKQQTSEGKYLAESKIESHGRVASQLVFEKEKLDNALLKMGATLKQAGLTEECEWLGKHVVSSADREFSIKNVEQAKEREAPKQKKTAGSKRKVKKESDEKKKKVKKEEESSEADDASQENSDGSDEESEEAAATCEVVDSEMEDAESQDEQEDEEEEMDEDDGSDEEAEFGD</sequence>
<feature type="compositionally biased region" description="Acidic residues" evidence="1">
    <location>
        <begin position="1853"/>
        <end position="1887"/>
    </location>
</feature>
<feature type="compositionally biased region" description="Basic and acidic residues" evidence="1">
    <location>
        <begin position="1787"/>
        <end position="1797"/>
    </location>
</feature>
<organism evidence="2 3">
    <name type="scientific">Cyclotella atomus</name>
    <dbReference type="NCBI Taxonomy" id="382360"/>
    <lineage>
        <taxon>Eukaryota</taxon>
        <taxon>Sar</taxon>
        <taxon>Stramenopiles</taxon>
        <taxon>Ochrophyta</taxon>
        <taxon>Bacillariophyta</taxon>
        <taxon>Coscinodiscophyceae</taxon>
        <taxon>Thalassiosirophycidae</taxon>
        <taxon>Stephanodiscales</taxon>
        <taxon>Stephanodiscaceae</taxon>
        <taxon>Cyclotella</taxon>
    </lineage>
</organism>
<feature type="region of interest" description="Disordered" evidence="1">
    <location>
        <begin position="1"/>
        <end position="24"/>
    </location>
</feature>
<feature type="region of interest" description="Disordered" evidence="1">
    <location>
        <begin position="836"/>
        <end position="860"/>
    </location>
</feature>
<evidence type="ECO:0000256" key="1">
    <source>
        <dbReference type="SAM" id="MobiDB-lite"/>
    </source>
</evidence>
<feature type="compositionally biased region" description="Basic and acidic residues" evidence="1">
    <location>
        <begin position="1810"/>
        <end position="1823"/>
    </location>
</feature>
<feature type="region of interest" description="Disordered" evidence="1">
    <location>
        <begin position="1787"/>
        <end position="1887"/>
    </location>
</feature>
<evidence type="ECO:0008006" key="4">
    <source>
        <dbReference type="Google" id="ProtNLM"/>
    </source>
</evidence>
<dbReference type="Proteomes" id="UP001530400">
    <property type="component" value="Unassembled WGS sequence"/>
</dbReference>
<evidence type="ECO:0000313" key="2">
    <source>
        <dbReference type="EMBL" id="KAL3773172.1"/>
    </source>
</evidence>
<feature type="compositionally biased region" description="Low complexity" evidence="1">
    <location>
        <begin position="836"/>
        <end position="850"/>
    </location>
</feature>
<keyword evidence="3" id="KW-1185">Reference proteome</keyword>
<name>A0ABD3NAZ6_9STRA</name>
<dbReference type="EMBL" id="JALLPJ020001244">
    <property type="protein sequence ID" value="KAL3773172.1"/>
    <property type="molecule type" value="Genomic_DNA"/>
</dbReference>
<comment type="caution">
    <text evidence="2">The sequence shown here is derived from an EMBL/GenBank/DDBJ whole genome shotgun (WGS) entry which is preliminary data.</text>
</comment>
<feature type="compositionally biased region" description="Polar residues" evidence="1">
    <location>
        <begin position="1152"/>
        <end position="1162"/>
    </location>
</feature>
<feature type="compositionally biased region" description="Acidic residues" evidence="1">
    <location>
        <begin position="1824"/>
        <end position="1845"/>
    </location>
</feature>
<proteinExistence type="predicted"/>
<feature type="compositionally biased region" description="Acidic residues" evidence="1">
    <location>
        <begin position="9"/>
        <end position="19"/>
    </location>
</feature>
<protein>
    <recommendedName>
        <fullName evidence="4">HECT-type E3 ubiquitin transferase</fullName>
    </recommendedName>
</protein>
<feature type="compositionally biased region" description="Basic residues" evidence="1">
    <location>
        <begin position="1798"/>
        <end position="1809"/>
    </location>
</feature>
<evidence type="ECO:0000313" key="3">
    <source>
        <dbReference type="Proteomes" id="UP001530400"/>
    </source>
</evidence>
<gene>
    <name evidence="2" type="ORF">ACHAWO_001826</name>
</gene>
<feature type="region of interest" description="Disordered" evidence="1">
    <location>
        <begin position="1118"/>
        <end position="1162"/>
    </location>
</feature>
<feature type="compositionally biased region" description="Polar residues" evidence="1">
    <location>
        <begin position="851"/>
        <end position="860"/>
    </location>
</feature>